<evidence type="ECO:0000313" key="1">
    <source>
        <dbReference type="EMBL" id="KAJ1925985.1"/>
    </source>
</evidence>
<gene>
    <name evidence="1" type="ORF">IWQ60_004192</name>
</gene>
<dbReference type="AlphaFoldDB" id="A0A9W8AG99"/>
<dbReference type="OrthoDB" id="21648at2759"/>
<dbReference type="Proteomes" id="UP001150569">
    <property type="component" value="Unassembled WGS sequence"/>
</dbReference>
<sequence>MAQPTPNPAPIASTHTQRTKKLALARATPAGYLFTSVTDVSADMPLSVPEGTSAVAVYPSAPIPQAQIPRLSTVDPLSKRKQVIIPLRPQHLTKASRSTRYGVYNACFPQYDTTDAELDPSEVALVTSVTSANSDCVPLDAALTVTDDGLPNWTDVECLITKYLPPADQTDNTPLDHAVLAEVGIDVNTLFRTPSLATETPAPIPSTEQSLVDSSRLLLELEALQNKRLTSDKPETASVEERIKAAEIQAHLVRVLPHSSPLALTDLATLRRAMDQLPLTEPAYKGVLRPQQCFAYPSNARLSKDFPPNATEVDT</sequence>
<name>A0A9W8AG99_9FUNG</name>
<organism evidence="1 2">
    <name type="scientific">Tieghemiomyces parasiticus</name>
    <dbReference type="NCBI Taxonomy" id="78921"/>
    <lineage>
        <taxon>Eukaryota</taxon>
        <taxon>Fungi</taxon>
        <taxon>Fungi incertae sedis</taxon>
        <taxon>Zoopagomycota</taxon>
        <taxon>Kickxellomycotina</taxon>
        <taxon>Dimargaritomycetes</taxon>
        <taxon>Dimargaritales</taxon>
        <taxon>Dimargaritaceae</taxon>
        <taxon>Tieghemiomyces</taxon>
    </lineage>
</organism>
<comment type="caution">
    <text evidence="1">The sequence shown here is derived from an EMBL/GenBank/DDBJ whole genome shotgun (WGS) entry which is preliminary data.</text>
</comment>
<accession>A0A9W8AG99</accession>
<dbReference type="EMBL" id="JANBPT010000196">
    <property type="protein sequence ID" value="KAJ1925985.1"/>
    <property type="molecule type" value="Genomic_DNA"/>
</dbReference>
<keyword evidence="2" id="KW-1185">Reference proteome</keyword>
<protein>
    <submittedName>
        <fullName evidence="1">Uncharacterized protein</fullName>
    </submittedName>
</protein>
<evidence type="ECO:0000313" key="2">
    <source>
        <dbReference type="Proteomes" id="UP001150569"/>
    </source>
</evidence>
<proteinExistence type="predicted"/>
<reference evidence="1" key="1">
    <citation type="submission" date="2022-07" db="EMBL/GenBank/DDBJ databases">
        <title>Phylogenomic reconstructions and comparative analyses of Kickxellomycotina fungi.</title>
        <authorList>
            <person name="Reynolds N.K."/>
            <person name="Stajich J.E."/>
            <person name="Barry K."/>
            <person name="Grigoriev I.V."/>
            <person name="Crous P."/>
            <person name="Smith M.E."/>
        </authorList>
    </citation>
    <scope>NUCLEOTIDE SEQUENCE</scope>
    <source>
        <strain evidence="1">RSA 861</strain>
    </source>
</reference>